<comment type="similarity">
    <text evidence="1">Belongs to the short-chain dehydrogenases/reductases (SDR) family.</text>
</comment>
<dbReference type="PROSITE" id="PS00061">
    <property type="entry name" value="ADH_SHORT"/>
    <property type="match status" value="1"/>
</dbReference>
<gene>
    <name evidence="3" type="ORF">CR155_13445</name>
</gene>
<dbReference type="Gene3D" id="3.40.50.720">
    <property type="entry name" value="NAD(P)-binding Rossmann-like Domain"/>
    <property type="match status" value="1"/>
</dbReference>
<evidence type="ECO:0000313" key="3">
    <source>
        <dbReference type="EMBL" id="PLC53282.1"/>
    </source>
</evidence>
<reference evidence="3 4" key="1">
    <citation type="submission" date="2017-10" db="EMBL/GenBank/DDBJ databases">
        <title>Two draft genome sequences of Pusillimonas sp. strains isolated from a nitrate- and radionuclide-contaminated groundwater in Russia.</title>
        <authorList>
            <person name="Grouzdev D.S."/>
            <person name="Tourova T.P."/>
            <person name="Goeva M.A."/>
            <person name="Babich T.L."/>
            <person name="Sokolova D.S."/>
            <person name="Abdullin R."/>
            <person name="Poltaraus A.B."/>
            <person name="Toshchakov S.V."/>
            <person name="Nazina T.N."/>
        </authorList>
    </citation>
    <scope>NUCLEOTIDE SEQUENCE [LARGE SCALE GENOMIC DNA]</scope>
    <source>
        <strain evidence="3 4">JR1/69-2-13</strain>
    </source>
</reference>
<organism evidence="3 4">
    <name type="scientific">Pollutimonas nitritireducens</name>
    <dbReference type="NCBI Taxonomy" id="2045209"/>
    <lineage>
        <taxon>Bacteria</taxon>
        <taxon>Pseudomonadati</taxon>
        <taxon>Pseudomonadota</taxon>
        <taxon>Betaproteobacteria</taxon>
        <taxon>Burkholderiales</taxon>
        <taxon>Alcaligenaceae</taxon>
        <taxon>Pollutimonas</taxon>
    </lineage>
</organism>
<dbReference type="InterPro" id="IPR020904">
    <property type="entry name" value="Sc_DH/Rdtase_CS"/>
</dbReference>
<accession>A0A2N4UE46</accession>
<dbReference type="SMART" id="SM00822">
    <property type="entry name" value="PKS_KR"/>
    <property type="match status" value="1"/>
</dbReference>
<comment type="caution">
    <text evidence="3">The sequence shown here is derived from an EMBL/GenBank/DDBJ whole genome shotgun (WGS) entry which is preliminary data.</text>
</comment>
<dbReference type="PRINTS" id="PR00081">
    <property type="entry name" value="GDHRDH"/>
</dbReference>
<dbReference type="Pfam" id="PF13561">
    <property type="entry name" value="adh_short_C2"/>
    <property type="match status" value="1"/>
</dbReference>
<evidence type="ECO:0000313" key="4">
    <source>
        <dbReference type="Proteomes" id="UP000234328"/>
    </source>
</evidence>
<dbReference type="InterPro" id="IPR057326">
    <property type="entry name" value="KR_dom"/>
</dbReference>
<dbReference type="FunFam" id="3.40.50.720:FF:000084">
    <property type="entry name" value="Short-chain dehydrogenase reductase"/>
    <property type="match status" value="1"/>
</dbReference>
<dbReference type="InterPro" id="IPR036291">
    <property type="entry name" value="NAD(P)-bd_dom_sf"/>
</dbReference>
<keyword evidence="4" id="KW-1185">Reference proteome</keyword>
<dbReference type="SUPFAM" id="SSF51735">
    <property type="entry name" value="NAD(P)-binding Rossmann-fold domains"/>
    <property type="match status" value="1"/>
</dbReference>
<dbReference type="PANTHER" id="PTHR42760">
    <property type="entry name" value="SHORT-CHAIN DEHYDROGENASES/REDUCTASES FAMILY MEMBER"/>
    <property type="match status" value="1"/>
</dbReference>
<dbReference type="AlphaFoldDB" id="A0A2N4UE46"/>
<dbReference type="EMBL" id="PDNV01000008">
    <property type="protein sequence ID" value="PLC53282.1"/>
    <property type="molecule type" value="Genomic_DNA"/>
</dbReference>
<dbReference type="CDD" id="cd05233">
    <property type="entry name" value="SDR_c"/>
    <property type="match status" value="1"/>
</dbReference>
<dbReference type="PANTHER" id="PTHR42760:SF40">
    <property type="entry name" value="3-OXOACYL-[ACYL-CARRIER-PROTEIN] REDUCTASE, CHLOROPLASTIC"/>
    <property type="match status" value="1"/>
</dbReference>
<dbReference type="OrthoDB" id="8557335at2"/>
<proteinExistence type="inferred from homology"/>
<evidence type="ECO:0000256" key="1">
    <source>
        <dbReference type="ARBA" id="ARBA00006484"/>
    </source>
</evidence>
<dbReference type="Proteomes" id="UP000234328">
    <property type="component" value="Unassembled WGS sequence"/>
</dbReference>
<protein>
    <recommendedName>
        <fullName evidence="2">Ketoreductase domain-containing protein</fullName>
    </recommendedName>
</protein>
<dbReference type="GO" id="GO:0030497">
    <property type="term" value="P:fatty acid elongation"/>
    <property type="evidence" value="ECO:0007669"/>
    <property type="project" value="TreeGrafter"/>
</dbReference>
<dbReference type="RefSeq" id="WP_102070552.1">
    <property type="nucleotide sequence ID" value="NZ_PDNV01000008.1"/>
</dbReference>
<feature type="domain" description="Ketoreductase" evidence="2">
    <location>
        <begin position="8"/>
        <end position="188"/>
    </location>
</feature>
<evidence type="ECO:0000259" key="2">
    <source>
        <dbReference type="SMART" id="SM00822"/>
    </source>
</evidence>
<dbReference type="PRINTS" id="PR00080">
    <property type="entry name" value="SDRFAMILY"/>
</dbReference>
<sequence length="260" mass="28296">MDLGIKDRVAVITGGVQGIGLEVARELARAGVNLVLADVNAAAGSDAVSELSKSVTAEFVLTDLTQPESVKGMIDVAMQKFGRVDFFVNCAAILDDKTFEESSPDDWKRMLDVCLLGPMHCLHNVLPIMKAQEFGRIVCFSSDSARIGQARLSYYAAAKAGVTTLVKSIAQEMGQHGITANIVSPGATNTPLRMRREEALREQMGEEKYQRRVKTVEKMYPLRRIGEPSDIAPMVAFLLSEHASWMTGQVISINGGFTMV</sequence>
<dbReference type="InterPro" id="IPR002347">
    <property type="entry name" value="SDR_fam"/>
</dbReference>
<dbReference type="GO" id="GO:0016616">
    <property type="term" value="F:oxidoreductase activity, acting on the CH-OH group of donors, NAD or NADP as acceptor"/>
    <property type="evidence" value="ECO:0007669"/>
    <property type="project" value="TreeGrafter"/>
</dbReference>
<name>A0A2N4UE46_9BURK</name>